<evidence type="ECO:0000256" key="5">
    <source>
        <dbReference type="ARBA" id="ARBA00023136"/>
    </source>
</evidence>
<evidence type="ECO:0000313" key="8">
    <source>
        <dbReference type="EMBL" id="KAL1538596.1"/>
    </source>
</evidence>
<comment type="similarity">
    <text evidence="2 6">Belongs to the drug/metabolite transporter (DMT) superfamily. Plant drug/metabolite exporter (P-DME) (TC 2.A.7.4) family.</text>
</comment>
<feature type="transmembrane region" description="Helical" evidence="6">
    <location>
        <begin position="193"/>
        <end position="213"/>
    </location>
</feature>
<keyword evidence="5 6" id="KW-0472">Membrane</keyword>
<reference evidence="8 9" key="1">
    <citation type="submission" date="2024-06" db="EMBL/GenBank/DDBJ databases">
        <title>A chromosome level genome sequence of Diviner's sage (Salvia divinorum).</title>
        <authorList>
            <person name="Ford S.A."/>
            <person name="Ro D.-K."/>
            <person name="Ness R.W."/>
            <person name="Phillips M.A."/>
        </authorList>
    </citation>
    <scope>NUCLEOTIDE SEQUENCE [LARGE SCALE GENOMIC DNA]</scope>
    <source>
        <strain evidence="8">SAF-2024a</strain>
        <tissue evidence="8">Leaf</tissue>
    </source>
</reference>
<feature type="transmembrane region" description="Helical" evidence="6">
    <location>
        <begin position="146"/>
        <end position="166"/>
    </location>
</feature>
<dbReference type="PANTHER" id="PTHR31218">
    <property type="entry name" value="WAT1-RELATED PROTEIN"/>
    <property type="match status" value="1"/>
</dbReference>
<name>A0ABD1G3A1_SALDI</name>
<evidence type="ECO:0000256" key="1">
    <source>
        <dbReference type="ARBA" id="ARBA00004141"/>
    </source>
</evidence>
<feature type="transmembrane region" description="Helical" evidence="6">
    <location>
        <begin position="315"/>
        <end position="334"/>
    </location>
</feature>
<feature type="transmembrane region" description="Helical" evidence="6">
    <location>
        <begin position="258"/>
        <end position="278"/>
    </location>
</feature>
<evidence type="ECO:0000256" key="6">
    <source>
        <dbReference type="RuleBase" id="RU363077"/>
    </source>
</evidence>
<feature type="transmembrane region" description="Helical" evidence="6">
    <location>
        <begin position="115"/>
        <end position="134"/>
    </location>
</feature>
<feature type="transmembrane region" description="Helical" evidence="6">
    <location>
        <begin position="21"/>
        <end position="41"/>
    </location>
</feature>
<keyword evidence="4 6" id="KW-1133">Transmembrane helix</keyword>
<evidence type="ECO:0000256" key="2">
    <source>
        <dbReference type="ARBA" id="ARBA00007635"/>
    </source>
</evidence>
<dbReference type="Pfam" id="PF00892">
    <property type="entry name" value="EamA"/>
    <property type="match status" value="1"/>
</dbReference>
<evidence type="ECO:0000256" key="4">
    <source>
        <dbReference type="ARBA" id="ARBA00022989"/>
    </source>
</evidence>
<keyword evidence="3 6" id="KW-0812">Transmembrane</keyword>
<organism evidence="8 9">
    <name type="scientific">Salvia divinorum</name>
    <name type="common">Maria pastora</name>
    <name type="synonym">Diviner's sage</name>
    <dbReference type="NCBI Taxonomy" id="28513"/>
    <lineage>
        <taxon>Eukaryota</taxon>
        <taxon>Viridiplantae</taxon>
        <taxon>Streptophyta</taxon>
        <taxon>Embryophyta</taxon>
        <taxon>Tracheophyta</taxon>
        <taxon>Spermatophyta</taxon>
        <taxon>Magnoliopsida</taxon>
        <taxon>eudicotyledons</taxon>
        <taxon>Gunneridae</taxon>
        <taxon>Pentapetalae</taxon>
        <taxon>asterids</taxon>
        <taxon>lamiids</taxon>
        <taxon>Lamiales</taxon>
        <taxon>Lamiaceae</taxon>
        <taxon>Nepetoideae</taxon>
        <taxon>Mentheae</taxon>
        <taxon>Salviinae</taxon>
        <taxon>Salvia</taxon>
        <taxon>Salvia subgen. Calosphace</taxon>
    </lineage>
</organism>
<feature type="transmembrane region" description="Helical" evidence="6">
    <location>
        <begin position="84"/>
        <end position="103"/>
    </location>
</feature>
<evidence type="ECO:0000259" key="7">
    <source>
        <dbReference type="Pfam" id="PF00892"/>
    </source>
</evidence>
<dbReference type="InterPro" id="IPR000620">
    <property type="entry name" value="EamA_dom"/>
</dbReference>
<dbReference type="Proteomes" id="UP001567538">
    <property type="component" value="Unassembled WGS sequence"/>
</dbReference>
<dbReference type="SUPFAM" id="SSF103481">
    <property type="entry name" value="Multidrug resistance efflux transporter EmrE"/>
    <property type="match status" value="2"/>
</dbReference>
<dbReference type="AlphaFoldDB" id="A0ABD1G3A1"/>
<dbReference type="InterPro" id="IPR037185">
    <property type="entry name" value="EmrE-like"/>
</dbReference>
<gene>
    <name evidence="8" type="ORF">AAHA92_27323</name>
</gene>
<protein>
    <recommendedName>
        <fullName evidence="6">WAT1-related protein</fullName>
    </recommendedName>
</protein>
<proteinExistence type="inferred from homology"/>
<comment type="caution">
    <text evidence="8">The sequence shown here is derived from an EMBL/GenBank/DDBJ whole genome shotgun (WGS) entry which is preliminary data.</text>
</comment>
<evidence type="ECO:0000256" key="3">
    <source>
        <dbReference type="ARBA" id="ARBA00022692"/>
    </source>
</evidence>
<evidence type="ECO:0000313" key="9">
    <source>
        <dbReference type="Proteomes" id="UP001567538"/>
    </source>
</evidence>
<feature type="domain" description="EamA" evidence="7">
    <location>
        <begin position="35"/>
        <end position="164"/>
    </location>
</feature>
<feature type="transmembrane region" description="Helical" evidence="6">
    <location>
        <begin position="53"/>
        <end position="72"/>
    </location>
</feature>
<feature type="transmembrane region" description="Helical" evidence="6">
    <location>
        <begin position="290"/>
        <end position="309"/>
    </location>
</feature>
<comment type="subcellular location">
    <subcellularLocation>
        <location evidence="1 6">Membrane</location>
        <topology evidence="1 6">Multi-pass membrane protein</topology>
    </subcellularLocation>
</comment>
<dbReference type="GO" id="GO:0016020">
    <property type="term" value="C:membrane"/>
    <property type="evidence" value="ECO:0007669"/>
    <property type="project" value="UniProtKB-SubCell"/>
</dbReference>
<accession>A0ABD1G3A1</accession>
<feature type="transmembrane region" description="Helical" evidence="6">
    <location>
        <begin position="225"/>
        <end position="246"/>
    </location>
</feature>
<keyword evidence="9" id="KW-1185">Reference proteome</keyword>
<dbReference type="InterPro" id="IPR030184">
    <property type="entry name" value="WAT1-related"/>
</dbReference>
<dbReference type="EMBL" id="JBEAFC010000010">
    <property type="protein sequence ID" value="KAL1538596.1"/>
    <property type="molecule type" value="Genomic_DNA"/>
</dbReference>
<sequence length="371" mass="40008">MSTAAARGGAAGRGDYCYREAVPFAAMVSLQCINVGLNTLFKVAANGGMSRHVFIAYAYGVAALILLPAPFFSRRSGSLPPLNLSILAKFFVLGVIGYSSQLMGFTGINYGSPTLASAISNLSPAFTFVLAVIFRMEKVVLSSTRSWAKLVGAVVSISGAFVVTFYKGPIIINASVSTLLPQYPVFDSTRSDWILGSLFLTVEYILSPIWCIFLTHIMKEFPSSLTIIFFYSSSVSLLAALVGIFVEPDSSKWIIRPNIALVSIVCSGVLNGCISNSVDSWLLHLRGPVYVAMFKPLQIAIAAAMGVIILGDTLYLGSMIGAVIIVTGFYTVMWGKAKEEVGEFVTETGDLEWSTTDQTHPFLQSYKVQDL</sequence>